<gene>
    <name evidence="30" type="primary">FASLG</name>
</gene>
<dbReference type="InterPro" id="IPR028326">
    <property type="entry name" value="FASL"/>
</dbReference>
<keyword evidence="17" id="KW-1133">Transmembrane helix</keyword>
<evidence type="ECO:0000256" key="2">
    <source>
        <dbReference type="ARBA" id="ARBA00004123"/>
    </source>
</evidence>
<accession>A0A7M4E7A1</accession>
<keyword evidence="19" id="KW-0472">Membrane</keyword>
<dbReference type="GO" id="GO:0009897">
    <property type="term" value="C:external side of plasma membrane"/>
    <property type="evidence" value="ECO:0007669"/>
    <property type="project" value="Ensembl"/>
</dbReference>
<keyword evidence="24" id="KW-0539">Nucleus</keyword>
<reference evidence="30" key="1">
    <citation type="submission" date="2025-08" db="UniProtKB">
        <authorList>
            <consortium name="Ensembl"/>
        </authorList>
    </citation>
    <scope>IDENTIFICATION</scope>
</reference>
<dbReference type="GO" id="GO:0043202">
    <property type="term" value="C:lysosomal lumen"/>
    <property type="evidence" value="ECO:0007669"/>
    <property type="project" value="UniProtKB-SubCell"/>
</dbReference>
<evidence type="ECO:0000256" key="19">
    <source>
        <dbReference type="ARBA" id="ARBA00023136"/>
    </source>
</evidence>
<evidence type="ECO:0000256" key="26">
    <source>
        <dbReference type="ARBA" id="ARBA00030913"/>
    </source>
</evidence>
<dbReference type="GO" id="GO:0008625">
    <property type="term" value="P:extrinsic apoptotic signaling pathway via death domain receptors"/>
    <property type="evidence" value="ECO:0007669"/>
    <property type="project" value="Ensembl"/>
</dbReference>
<evidence type="ECO:0000313" key="31">
    <source>
        <dbReference type="Proteomes" id="UP000594220"/>
    </source>
</evidence>
<keyword evidence="12" id="KW-0964">Secreted</keyword>
<evidence type="ECO:0000256" key="3">
    <source>
        <dbReference type="ARBA" id="ARBA00004227"/>
    </source>
</evidence>
<dbReference type="InterPro" id="IPR008983">
    <property type="entry name" value="Tumour_necrosis_fac-like_dom"/>
</dbReference>
<dbReference type="GO" id="GO:0043123">
    <property type="term" value="P:positive regulation of canonical NF-kappaB signal transduction"/>
    <property type="evidence" value="ECO:0007669"/>
    <property type="project" value="Ensembl"/>
</dbReference>
<dbReference type="GO" id="GO:1903514">
    <property type="term" value="P:release of sequestered calcium ion into cytosol by endoplasmic reticulum"/>
    <property type="evidence" value="ECO:0007669"/>
    <property type="project" value="Ensembl"/>
</dbReference>
<evidence type="ECO:0000256" key="16">
    <source>
        <dbReference type="ARBA" id="ARBA00022968"/>
    </source>
</evidence>
<comment type="function">
    <text evidence="1">Cytoplasmic form induces gene transcription inhibition.</text>
</comment>
<proteinExistence type="inferred from homology"/>
<dbReference type="GO" id="GO:0005164">
    <property type="term" value="F:tumor necrosis factor receptor binding"/>
    <property type="evidence" value="ECO:0007669"/>
    <property type="project" value="InterPro"/>
</dbReference>
<dbReference type="SMART" id="SM00207">
    <property type="entry name" value="TNF"/>
    <property type="match status" value="1"/>
</dbReference>
<dbReference type="GO" id="GO:1905782">
    <property type="term" value="P:positive regulation of phosphatidylserine exposure on apoptotic cell surface"/>
    <property type="evidence" value="ECO:0007669"/>
    <property type="project" value="Ensembl"/>
</dbReference>
<keyword evidence="21" id="KW-0804">Transcription</keyword>
<evidence type="ECO:0000256" key="21">
    <source>
        <dbReference type="ARBA" id="ARBA00023163"/>
    </source>
</evidence>
<keyword evidence="20" id="KW-1015">Disulfide bond</keyword>
<dbReference type="GO" id="GO:2000353">
    <property type="term" value="P:positive regulation of endothelial cell apoptotic process"/>
    <property type="evidence" value="ECO:0007669"/>
    <property type="project" value="Ensembl"/>
</dbReference>
<keyword evidence="9" id="KW-1003">Cell membrane</keyword>
<evidence type="ECO:0000256" key="15">
    <source>
        <dbReference type="ARBA" id="ARBA00022843"/>
    </source>
</evidence>
<dbReference type="PRINTS" id="PR01681">
    <property type="entry name" value="FASLIGAND"/>
</dbReference>
<evidence type="ECO:0000256" key="7">
    <source>
        <dbReference type="ARBA" id="ARBA00008670"/>
    </source>
</evidence>
<keyword evidence="10" id="KW-0678">Repressor</keyword>
<dbReference type="PROSITE" id="PS50049">
    <property type="entry name" value="THD_2"/>
    <property type="match status" value="1"/>
</dbReference>
<evidence type="ECO:0000256" key="4">
    <source>
        <dbReference type="ARBA" id="ARBA00004321"/>
    </source>
</evidence>
<evidence type="ECO:0000256" key="5">
    <source>
        <dbReference type="ARBA" id="ARBA00004401"/>
    </source>
</evidence>
<dbReference type="GO" id="GO:0046666">
    <property type="term" value="P:retinal cell programmed cell death"/>
    <property type="evidence" value="ECO:0007669"/>
    <property type="project" value="Ensembl"/>
</dbReference>
<dbReference type="GO" id="GO:0000122">
    <property type="term" value="P:negative regulation of transcription by RNA polymerase II"/>
    <property type="evidence" value="ECO:0007669"/>
    <property type="project" value="Ensembl"/>
</dbReference>
<dbReference type="GO" id="GO:0005634">
    <property type="term" value="C:nucleus"/>
    <property type="evidence" value="ECO:0007669"/>
    <property type="project" value="UniProtKB-SubCell"/>
</dbReference>
<dbReference type="GO" id="GO:0006955">
    <property type="term" value="P:immune response"/>
    <property type="evidence" value="ECO:0007669"/>
    <property type="project" value="InterPro"/>
</dbReference>
<keyword evidence="31" id="KW-1185">Reference proteome</keyword>
<keyword evidence="16" id="KW-0735">Signal-anchor</keyword>
<dbReference type="GO" id="GO:0005125">
    <property type="term" value="F:cytokine activity"/>
    <property type="evidence" value="ECO:0007669"/>
    <property type="project" value="UniProtKB-KW"/>
</dbReference>
<evidence type="ECO:0000256" key="24">
    <source>
        <dbReference type="ARBA" id="ARBA00023242"/>
    </source>
</evidence>
<evidence type="ECO:0000256" key="11">
    <source>
        <dbReference type="ARBA" id="ARBA00022514"/>
    </source>
</evidence>
<evidence type="ECO:0000256" key="6">
    <source>
        <dbReference type="ARBA" id="ARBA00004613"/>
    </source>
</evidence>
<dbReference type="GO" id="GO:0016525">
    <property type="term" value="P:negative regulation of angiogenesis"/>
    <property type="evidence" value="ECO:0007669"/>
    <property type="project" value="Ensembl"/>
</dbReference>
<evidence type="ECO:0000256" key="27">
    <source>
        <dbReference type="ARBA" id="ARBA00045660"/>
    </source>
</evidence>
<dbReference type="FunFam" id="2.60.120.40:FF:000017">
    <property type="entry name" value="Tumor necrosis factor ligand superfamily member 6"/>
    <property type="match status" value="1"/>
</dbReference>
<keyword evidence="11" id="KW-0202">Cytokine</keyword>
<keyword evidence="22" id="KW-0325">Glycoprotein</keyword>
<comment type="subcellular location">
    <subcellularLocation>
        <location evidence="5">Cell membrane</location>
        <topology evidence="5">Single-pass type II membrane protein</topology>
    </subcellularLocation>
    <subcellularLocation>
        <location evidence="4">Cytoplasmic vesicle lumen</location>
    </subcellularLocation>
    <subcellularLocation>
        <location evidence="3">Lysosome lumen</location>
    </subcellularLocation>
    <subcellularLocation>
        <location evidence="2">Nucleus</location>
    </subcellularLocation>
    <subcellularLocation>
        <location evidence="6">Secreted</location>
    </subcellularLocation>
</comment>
<evidence type="ECO:0000256" key="22">
    <source>
        <dbReference type="ARBA" id="ARBA00023180"/>
    </source>
</evidence>
<dbReference type="PANTHER" id="PTHR11471:SF33">
    <property type="entry name" value="TUMOR NECROSIS FACTOR LIGAND SUPERFAMILY MEMBER 6"/>
    <property type="match status" value="1"/>
</dbReference>
<dbReference type="GeneTree" id="ENSGT01060000248544"/>
<dbReference type="InterPro" id="IPR006052">
    <property type="entry name" value="TNF_dom"/>
</dbReference>
<dbReference type="Gene3D" id="2.60.120.40">
    <property type="match status" value="1"/>
</dbReference>
<dbReference type="GO" id="GO:0070062">
    <property type="term" value="C:extracellular exosome"/>
    <property type="evidence" value="ECO:0007669"/>
    <property type="project" value="Ensembl"/>
</dbReference>
<evidence type="ECO:0000256" key="9">
    <source>
        <dbReference type="ARBA" id="ARBA00022475"/>
    </source>
</evidence>
<evidence type="ECO:0000256" key="12">
    <source>
        <dbReference type="ARBA" id="ARBA00022525"/>
    </source>
</evidence>
<reference evidence="30" key="2">
    <citation type="submission" date="2025-09" db="UniProtKB">
        <authorList>
            <consortium name="Ensembl"/>
        </authorList>
    </citation>
    <scope>IDENTIFICATION</scope>
</reference>
<keyword evidence="15" id="KW-0832">Ubl conjugation</keyword>
<dbReference type="GO" id="GO:0070231">
    <property type="term" value="P:T cell apoptotic process"/>
    <property type="evidence" value="ECO:0007669"/>
    <property type="project" value="Ensembl"/>
</dbReference>
<dbReference type="OMA" id="LMKINIM"/>
<protein>
    <recommendedName>
        <fullName evidence="8">Tumor necrosis factor ligand superfamily member 6</fullName>
    </recommendedName>
    <alternativeName>
        <fullName evidence="26">Fas antigen ligand</fullName>
    </alternativeName>
</protein>
<dbReference type="SUPFAM" id="SSF49842">
    <property type="entry name" value="TNF-like"/>
    <property type="match status" value="1"/>
</dbReference>
<dbReference type="GO" id="GO:0060205">
    <property type="term" value="C:cytoplasmic vesicle lumen"/>
    <property type="evidence" value="ECO:0007669"/>
    <property type="project" value="UniProtKB-SubCell"/>
</dbReference>
<name>A0A7M4E7A1_CROPO</name>
<evidence type="ECO:0000256" key="13">
    <source>
        <dbReference type="ARBA" id="ARBA00022692"/>
    </source>
</evidence>
<dbReference type="GO" id="GO:0097527">
    <property type="term" value="P:necroptotic signaling pathway"/>
    <property type="evidence" value="ECO:0007669"/>
    <property type="project" value="Ensembl"/>
</dbReference>
<keyword evidence="13" id="KW-0812">Transmembrane</keyword>
<dbReference type="PANTHER" id="PTHR11471">
    <property type="entry name" value="TUMOR NECROSIS FACTOR FAMILY MEMBER"/>
    <property type="match status" value="1"/>
</dbReference>
<evidence type="ECO:0000256" key="10">
    <source>
        <dbReference type="ARBA" id="ARBA00022491"/>
    </source>
</evidence>
<evidence type="ECO:0000256" key="14">
    <source>
        <dbReference type="ARBA" id="ARBA00022703"/>
    </source>
</evidence>
<dbReference type="Proteomes" id="UP000594220">
    <property type="component" value="Unplaced"/>
</dbReference>
<evidence type="ECO:0000256" key="1">
    <source>
        <dbReference type="ARBA" id="ARBA00003149"/>
    </source>
</evidence>
<sequence>MHVRREGCLTLLFVFLLPDGYFFPFPLKYNIIFLSVFCIRKSGQKGLPLEWEAIYGHAFTSSIQYKQGSLMINETGLYFVYSSVFFRGEFCNNQPLDHTVYKRNPGYLGNQVLMEDRRMNYCATQKMWAGNSYLGALFNLTRMDRLYVNVSKIALVHFEESKTFFGVFKL</sequence>
<comment type="function">
    <text evidence="27">Induces FAS-mediated activation of NF-kappa-B, initiating non-apoptotic signaling pathways. Can induce apoptosis but does not appear to be essential for this process.</text>
</comment>
<keyword evidence="18" id="KW-0805">Transcription regulation</keyword>
<comment type="similarity">
    <text evidence="7">Belongs to the tumor necrosis factor family.</text>
</comment>
<dbReference type="Pfam" id="PF00229">
    <property type="entry name" value="TNF"/>
    <property type="match status" value="1"/>
</dbReference>
<comment type="subunit">
    <text evidence="28">Homotrimer. Interacts with ARHGAP9, BAIAP2L1, BTK, CACNB3, CACNB4, CRK, DLG2, DNMBP, DOCK4, EPS8L3, FGR, FYB1, FYN, HCK, ITK, ITSN2, KALRN, LYN, MACC1, MIA, MPP4, MYO15A, NCF1, NCK1, NCK2, NCKIPSD, OSTF1, PIK3R1, PSTPIP1, RIMBP3C, SAMSN1, SH3GL3, SH3PXD2B, SH3PXD2A, SH3RF2, SKAP2, SNX33, SNX9, SORBS3, SPTA1, SRC, SRGAP1, SRGAP2, SRGAP3, TEC, TJP3 and YES1.</text>
</comment>
<feature type="domain" description="THD" evidence="29">
    <location>
        <begin position="26"/>
        <end position="170"/>
    </location>
</feature>
<dbReference type="Ensembl" id="ENSCPRT00005006474.1">
    <property type="protein sequence ID" value="ENSCPRP00005005514.1"/>
    <property type="gene ID" value="ENSCPRG00005003963.1"/>
</dbReference>
<keyword evidence="25" id="KW-0968">Cytoplasmic vesicle</keyword>
<evidence type="ECO:0000256" key="8">
    <source>
        <dbReference type="ARBA" id="ARBA00018020"/>
    </source>
</evidence>
<keyword evidence="14" id="KW-0053">Apoptosis</keyword>
<dbReference type="CDD" id="cd00184">
    <property type="entry name" value="TNF"/>
    <property type="match status" value="1"/>
</dbReference>
<evidence type="ECO:0000256" key="17">
    <source>
        <dbReference type="ARBA" id="ARBA00022989"/>
    </source>
</evidence>
<evidence type="ECO:0000256" key="23">
    <source>
        <dbReference type="ARBA" id="ARBA00023228"/>
    </source>
</evidence>
<evidence type="ECO:0000259" key="29">
    <source>
        <dbReference type="PROSITE" id="PS50049"/>
    </source>
</evidence>
<organism evidence="30 31">
    <name type="scientific">Crocodylus porosus</name>
    <name type="common">Saltwater crocodile</name>
    <name type="synonym">Estuarine crocodile</name>
    <dbReference type="NCBI Taxonomy" id="8502"/>
    <lineage>
        <taxon>Eukaryota</taxon>
        <taxon>Metazoa</taxon>
        <taxon>Chordata</taxon>
        <taxon>Craniata</taxon>
        <taxon>Vertebrata</taxon>
        <taxon>Euteleostomi</taxon>
        <taxon>Archelosauria</taxon>
        <taxon>Archosauria</taxon>
        <taxon>Crocodylia</taxon>
        <taxon>Longirostres</taxon>
        <taxon>Crocodylidae</taxon>
        <taxon>Crocodylus</taxon>
    </lineage>
</organism>
<evidence type="ECO:0000256" key="25">
    <source>
        <dbReference type="ARBA" id="ARBA00023329"/>
    </source>
</evidence>
<evidence type="ECO:0000256" key="28">
    <source>
        <dbReference type="ARBA" id="ARBA00047144"/>
    </source>
</evidence>
<evidence type="ECO:0000256" key="18">
    <source>
        <dbReference type="ARBA" id="ARBA00023015"/>
    </source>
</evidence>
<evidence type="ECO:0000313" key="30">
    <source>
        <dbReference type="Ensembl" id="ENSCPRP00005005514.1"/>
    </source>
</evidence>
<dbReference type="AlphaFoldDB" id="A0A7M4E7A1"/>
<keyword evidence="23" id="KW-0458">Lysosome</keyword>
<evidence type="ECO:0000256" key="20">
    <source>
        <dbReference type="ARBA" id="ARBA00023157"/>
    </source>
</evidence>